<sequence length="284" mass="32756">MNSRVGIMLFVFFYTCTDDKIDITDTVTVDCVLSQPVEQIVDDLYHVGDIVQSGKYPPFTKQLSAYGITLIARDDISNVFMQNVANTISEMFPQSENIDTILQKQVLRNIHQYNTVIPLFYGENWALSPTEEELWSQTSSENSICDIIMENIPNQVMEVVEHILHHVTDVGLHYTFPEEWGLSNSSTLYSVTQEAVNENYYDIQQYSDIDDVGVRMRVILQEYAYWIIYTSWDLREIYGPQDSEWIIINSSELKEKLPDSYELYSEIVTKVMACPSDSILGLFN</sequence>
<organism evidence="1">
    <name type="scientific">marine metagenome</name>
    <dbReference type="NCBI Taxonomy" id="408172"/>
    <lineage>
        <taxon>unclassified sequences</taxon>
        <taxon>metagenomes</taxon>
        <taxon>ecological metagenomes</taxon>
    </lineage>
</organism>
<evidence type="ECO:0000313" key="1">
    <source>
        <dbReference type="EMBL" id="SVB71431.1"/>
    </source>
</evidence>
<gene>
    <name evidence="1" type="ORF">METZ01_LOCUS224285</name>
</gene>
<reference evidence="1" key="1">
    <citation type="submission" date="2018-05" db="EMBL/GenBank/DDBJ databases">
        <authorList>
            <person name="Lanie J.A."/>
            <person name="Ng W.-L."/>
            <person name="Kazmierczak K.M."/>
            <person name="Andrzejewski T.M."/>
            <person name="Davidsen T.M."/>
            <person name="Wayne K.J."/>
            <person name="Tettelin H."/>
            <person name="Glass J.I."/>
            <person name="Rusch D."/>
            <person name="Podicherti R."/>
            <person name="Tsui H.-C.T."/>
            <person name="Winkler M.E."/>
        </authorList>
    </citation>
    <scope>NUCLEOTIDE SEQUENCE</scope>
</reference>
<dbReference type="AlphaFoldDB" id="A0A382GB73"/>
<accession>A0A382GB73</accession>
<dbReference type="EMBL" id="UINC01054110">
    <property type="protein sequence ID" value="SVB71431.1"/>
    <property type="molecule type" value="Genomic_DNA"/>
</dbReference>
<protein>
    <submittedName>
        <fullName evidence="1">Uncharacterized protein</fullName>
    </submittedName>
</protein>
<name>A0A382GB73_9ZZZZ</name>
<proteinExistence type="predicted"/>